<evidence type="ECO:0000313" key="3">
    <source>
        <dbReference type="Proteomes" id="UP000053766"/>
    </source>
</evidence>
<name>A0A0D8Y0F5_DICVI</name>
<dbReference type="AlphaFoldDB" id="A0A0D8Y0F5"/>
<dbReference type="STRING" id="29172.A0A0D8Y0F5"/>
<evidence type="ECO:0000256" key="1">
    <source>
        <dbReference type="ARBA" id="ARBA00009502"/>
    </source>
</evidence>
<dbReference type="OrthoDB" id="269124at2759"/>
<dbReference type="Gene3D" id="1.10.1620.20">
    <property type="entry name" value="ATP synthase, F1 complex, epsilon subunit superfamily, mitochondrial"/>
    <property type="match status" value="1"/>
</dbReference>
<protein>
    <submittedName>
        <fullName evidence="2">Uncharacterized protein</fullName>
    </submittedName>
</protein>
<comment type="similarity">
    <text evidence="1">Belongs to the eukaryotic ATPase epsilon family.</text>
</comment>
<reference evidence="3" key="2">
    <citation type="journal article" date="2016" name="Sci. Rep.">
        <title>Dictyocaulus viviparus genome, variome and transcriptome elucidate lungworm biology and support future intervention.</title>
        <authorList>
            <person name="McNulty S.N."/>
            <person name="Strube C."/>
            <person name="Rosa B.A."/>
            <person name="Martin J.C."/>
            <person name="Tyagi R."/>
            <person name="Choi Y.J."/>
            <person name="Wang Q."/>
            <person name="Hallsworth Pepin K."/>
            <person name="Zhang X."/>
            <person name="Ozersky P."/>
            <person name="Wilson R.K."/>
            <person name="Sternberg P.W."/>
            <person name="Gasser R.B."/>
            <person name="Mitreva M."/>
        </authorList>
    </citation>
    <scope>NUCLEOTIDE SEQUENCE [LARGE SCALE GENOMIC DNA]</scope>
    <source>
        <strain evidence="3">HannoverDv2000</strain>
    </source>
</reference>
<dbReference type="SUPFAM" id="SSF48690">
    <property type="entry name" value="Epsilon subunit of mitochondrial F1F0-ATP synthase"/>
    <property type="match status" value="1"/>
</dbReference>
<dbReference type="InterPro" id="IPR036742">
    <property type="entry name" value="ATP_synth_F1_esu_sf_mt"/>
</dbReference>
<dbReference type="Pfam" id="PF04627">
    <property type="entry name" value="ATP-synt_Eps"/>
    <property type="match status" value="1"/>
</dbReference>
<sequence length="111" mass="12764">MVAWRAVGINYVRFSQIAAEVTRQCTKTAIKSGTKKPSSPATLKVCSHVLCCGSNQVGEWQGCREDLGVERMTPLIEADFVLLRLRLISKYLLYRYVRFYLPQMVLRQMYI</sequence>
<dbReference type="GO" id="GO:0046933">
    <property type="term" value="F:proton-transporting ATP synthase activity, rotational mechanism"/>
    <property type="evidence" value="ECO:0007669"/>
    <property type="project" value="InterPro"/>
</dbReference>
<dbReference type="Proteomes" id="UP000053766">
    <property type="component" value="Unassembled WGS sequence"/>
</dbReference>
<dbReference type="GO" id="GO:0045259">
    <property type="term" value="C:proton-transporting ATP synthase complex"/>
    <property type="evidence" value="ECO:0007669"/>
    <property type="project" value="InterPro"/>
</dbReference>
<dbReference type="InterPro" id="IPR006721">
    <property type="entry name" value="ATP_synth_F1_esu_mt"/>
</dbReference>
<dbReference type="CDD" id="cd12153">
    <property type="entry name" value="F1-ATPase_epsilon"/>
    <property type="match status" value="1"/>
</dbReference>
<evidence type="ECO:0000313" key="2">
    <source>
        <dbReference type="EMBL" id="KJH50343.1"/>
    </source>
</evidence>
<dbReference type="GO" id="GO:0005743">
    <property type="term" value="C:mitochondrial inner membrane"/>
    <property type="evidence" value="ECO:0007669"/>
    <property type="project" value="InterPro"/>
</dbReference>
<reference evidence="2 3" key="1">
    <citation type="submission" date="2013-11" db="EMBL/GenBank/DDBJ databases">
        <title>Draft genome of the bovine lungworm Dictyocaulus viviparus.</title>
        <authorList>
            <person name="Mitreva M."/>
        </authorList>
    </citation>
    <scope>NUCLEOTIDE SEQUENCE [LARGE SCALE GENOMIC DNA]</scope>
    <source>
        <strain evidence="2 3">HannoverDv2000</strain>
    </source>
</reference>
<organism evidence="2 3">
    <name type="scientific">Dictyocaulus viviparus</name>
    <name type="common">Bovine lungworm</name>
    <dbReference type="NCBI Taxonomy" id="29172"/>
    <lineage>
        <taxon>Eukaryota</taxon>
        <taxon>Metazoa</taxon>
        <taxon>Ecdysozoa</taxon>
        <taxon>Nematoda</taxon>
        <taxon>Chromadorea</taxon>
        <taxon>Rhabditida</taxon>
        <taxon>Rhabditina</taxon>
        <taxon>Rhabditomorpha</taxon>
        <taxon>Strongyloidea</taxon>
        <taxon>Metastrongylidae</taxon>
        <taxon>Dictyocaulus</taxon>
    </lineage>
</organism>
<accession>A0A0D8Y0F5</accession>
<proteinExistence type="inferred from homology"/>
<dbReference type="EMBL" id="KN716209">
    <property type="protein sequence ID" value="KJH50343.1"/>
    <property type="molecule type" value="Genomic_DNA"/>
</dbReference>
<gene>
    <name evidence="2" type="ORF">DICVIV_03537</name>
</gene>
<keyword evidence="3" id="KW-1185">Reference proteome</keyword>